<comment type="subunit">
    <text evidence="7">Monomer.</text>
</comment>
<dbReference type="SUPFAM" id="SSF53178">
    <property type="entry name" value="Peptidyl-tRNA hydrolase-like"/>
    <property type="match status" value="1"/>
</dbReference>
<feature type="active site" description="Proton acceptor" evidence="7">
    <location>
        <position position="27"/>
    </location>
</feature>
<evidence type="ECO:0000256" key="9">
    <source>
        <dbReference type="RuleBase" id="RU004320"/>
    </source>
</evidence>
<comment type="catalytic activity">
    <reaction evidence="7 8">
        <text>an N-acyl-L-alpha-aminoacyl-tRNA + H2O = an N-acyl-L-amino acid + a tRNA + H(+)</text>
        <dbReference type="Rhea" id="RHEA:54448"/>
        <dbReference type="Rhea" id="RHEA-COMP:10123"/>
        <dbReference type="Rhea" id="RHEA-COMP:13883"/>
        <dbReference type="ChEBI" id="CHEBI:15377"/>
        <dbReference type="ChEBI" id="CHEBI:15378"/>
        <dbReference type="ChEBI" id="CHEBI:59874"/>
        <dbReference type="ChEBI" id="CHEBI:78442"/>
        <dbReference type="ChEBI" id="CHEBI:138191"/>
        <dbReference type="EC" id="3.1.1.29"/>
    </reaction>
</comment>
<evidence type="ECO:0000256" key="7">
    <source>
        <dbReference type="HAMAP-Rule" id="MF_00083"/>
    </source>
</evidence>
<evidence type="ECO:0000313" key="11">
    <source>
        <dbReference type="Proteomes" id="UP001203338"/>
    </source>
</evidence>
<dbReference type="EMBL" id="JAMFLX010000012">
    <property type="protein sequence ID" value="MCL6270346.1"/>
    <property type="molecule type" value="Genomic_DNA"/>
</dbReference>
<evidence type="ECO:0000256" key="8">
    <source>
        <dbReference type="RuleBase" id="RU000673"/>
    </source>
</evidence>
<dbReference type="Proteomes" id="UP001203338">
    <property type="component" value="Unassembled WGS sequence"/>
</dbReference>
<evidence type="ECO:0000256" key="6">
    <source>
        <dbReference type="ARBA" id="ARBA00050038"/>
    </source>
</evidence>
<keyword evidence="2 7" id="KW-0820">tRNA-binding</keyword>
<organism evidence="10 11">
    <name type="scientific">Parendozoicomonas callyspongiae</name>
    <dbReference type="NCBI Taxonomy" id="2942213"/>
    <lineage>
        <taxon>Bacteria</taxon>
        <taxon>Pseudomonadati</taxon>
        <taxon>Pseudomonadota</taxon>
        <taxon>Gammaproteobacteria</taxon>
        <taxon>Oceanospirillales</taxon>
        <taxon>Endozoicomonadaceae</taxon>
        <taxon>Parendozoicomonas</taxon>
    </lineage>
</organism>
<dbReference type="InterPro" id="IPR018171">
    <property type="entry name" value="Pept_tRNA_hydro_CS"/>
</dbReference>
<comment type="function">
    <text evidence="7">Hydrolyzes ribosome-free peptidyl-tRNAs (with 1 or more amino acids incorporated), which drop off the ribosome during protein synthesis, or as a result of ribosome stalling.</text>
</comment>
<keyword evidence="3 7" id="KW-0378">Hydrolase</keyword>
<comment type="subcellular location">
    <subcellularLocation>
        <location evidence="7">Cytoplasm</location>
    </subcellularLocation>
</comment>
<evidence type="ECO:0000313" key="10">
    <source>
        <dbReference type="EMBL" id="MCL6270346.1"/>
    </source>
</evidence>
<feature type="binding site" evidence="7">
    <location>
        <position position="73"/>
    </location>
    <ligand>
        <name>tRNA</name>
        <dbReference type="ChEBI" id="CHEBI:17843"/>
    </ligand>
</feature>
<dbReference type="HAMAP" id="MF_00083">
    <property type="entry name" value="Pept_tRNA_hydro_bact"/>
    <property type="match status" value="1"/>
</dbReference>
<protein>
    <recommendedName>
        <fullName evidence="6 7">Peptidyl-tRNA hydrolase</fullName>
        <shortName evidence="7">Pth</shortName>
        <ecNumber evidence="1 7">3.1.1.29</ecNumber>
    </recommendedName>
</protein>
<name>A0ABT0PGI5_9GAMM</name>
<gene>
    <name evidence="7 10" type="primary">pth</name>
    <name evidence="10" type="ORF">M3P05_10485</name>
</gene>
<dbReference type="RefSeq" id="WP_249699542.1">
    <property type="nucleotide sequence ID" value="NZ_JAMFLX010000012.1"/>
</dbReference>
<feature type="binding site" evidence="7">
    <location>
        <position position="75"/>
    </location>
    <ligand>
        <name>tRNA</name>
        <dbReference type="ChEBI" id="CHEBI:17843"/>
    </ligand>
</feature>
<sequence length="199" mass="21881">MTKAANASIDLIVGLGNPGREYDDTRHNAGVWFIEELARTCGATLQPEKKFHGLTARVSLHGRDVRLLFPTTFMNRSGQAVSAISNFYRISPEQILVAHDELDIPVGTARLKQGGGHGGHNGLRDIISSLGNHKNFHRLRLGIGHPGDSSKVVGYVLNKPSREEDRKIREAIDEAVRVMPEAMNGSWAKAVQELHTFKA</sequence>
<evidence type="ECO:0000256" key="4">
    <source>
        <dbReference type="ARBA" id="ARBA00022884"/>
    </source>
</evidence>
<evidence type="ECO:0000256" key="5">
    <source>
        <dbReference type="ARBA" id="ARBA00038063"/>
    </source>
</evidence>
<dbReference type="CDD" id="cd00462">
    <property type="entry name" value="PTH"/>
    <property type="match status" value="1"/>
</dbReference>
<feature type="site" description="Discriminates between blocked and unblocked aminoacyl-tRNA" evidence="7">
    <location>
        <position position="17"/>
    </location>
</feature>
<comment type="caution">
    <text evidence="10">The sequence shown here is derived from an EMBL/GenBank/DDBJ whole genome shotgun (WGS) entry which is preliminary data.</text>
</comment>
<dbReference type="PROSITE" id="PS01196">
    <property type="entry name" value="PEPT_TRNA_HYDROL_2"/>
    <property type="match status" value="1"/>
</dbReference>
<reference evidence="10 11" key="1">
    <citation type="submission" date="2022-05" db="EMBL/GenBank/DDBJ databases">
        <authorList>
            <person name="Park J.-S."/>
        </authorList>
    </citation>
    <scope>NUCLEOTIDE SEQUENCE [LARGE SCALE GENOMIC DNA]</scope>
    <source>
        <strain evidence="10 11">2012CJ34-2</strain>
    </source>
</reference>
<dbReference type="Pfam" id="PF01195">
    <property type="entry name" value="Pept_tRNA_hydro"/>
    <property type="match status" value="1"/>
</dbReference>
<dbReference type="InterPro" id="IPR001328">
    <property type="entry name" value="Pept_tRNA_hydro"/>
</dbReference>
<dbReference type="PROSITE" id="PS01195">
    <property type="entry name" value="PEPT_TRNA_HYDROL_1"/>
    <property type="match status" value="1"/>
</dbReference>
<dbReference type="PANTHER" id="PTHR17224:SF1">
    <property type="entry name" value="PEPTIDYL-TRNA HYDROLASE"/>
    <property type="match status" value="1"/>
</dbReference>
<dbReference type="PANTHER" id="PTHR17224">
    <property type="entry name" value="PEPTIDYL-TRNA HYDROLASE"/>
    <property type="match status" value="1"/>
</dbReference>
<dbReference type="InterPro" id="IPR036416">
    <property type="entry name" value="Pept_tRNA_hydro_sf"/>
</dbReference>
<dbReference type="EC" id="3.1.1.29" evidence="1 7"/>
<feature type="site" description="Stabilizes the basic form of H active site to accept a proton" evidence="7">
    <location>
        <position position="100"/>
    </location>
</feature>
<dbReference type="GO" id="GO:0004045">
    <property type="term" value="F:peptidyl-tRNA hydrolase activity"/>
    <property type="evidence" value="ECO:0007669"/>
    <property type="project" value="UniProtKB-EC"/>
</dbReference>
<dbReference type="Gene3D" id="3.40.50.1470">
    <property type="entry name" value="Peptidyl-tRNA hydrolase"/>
    <property type="match status" value="1"/>
</dbReference>
<feature type="binding site" evidence="7">
    <location>
        <position position="121"/>
    </location>
    <ligand>
        <name>tRNA</name>
        <dbReference type="ChEBI" id="CHEBI:17843"/>
    </ligand>
</feature>
<feature type="binding site" evidence="7">
    <location>
        <position position="22"/>
    </location>
    <ligand>
        <name>tRNA</name>
        <dbReference type="ChEBI" id="CHEBI:17843"/>
    </ligand>
</feature>
<keyword evidence="11" id="KW-1185">Reference proteome</keyword>
<keyword evidence="4 7" id="KW-0694">RNA-binding</keyword>
<dbReference type="NCBIfam" id="TIGR00447">
    <property type="entry name" value="pth"/>
    <property type="match status" value="1"/>
</dbReference>
<evidence type="ECO:0000256" key="3">
    <source>
        <dbReference type="ARBA" id="ARBA00022801"/>
    </source>
</evidence>
<evidence type="ECO:0000256" key="1">
    <source>
        <dbReference type="ARBA" id="ARBA00013260"/>
    </source>
</evidence>
<comment type="similarity">
    <text evidence="5 7 9">Belongs to the PTH family.</text>
</comment>
<proteinExistence type="inferred from homology"/>
<accession>A0ABT0PGI5</accession>
<keyword evidence="7" id="KW-0963">Cytoplasm</keyword>
<comment type="function">
    <text evidence="7">Catalyzes the release of premature peptidyl moieties from peptidyl-tRNA molecules trapped in stalled 50S ribosomal subunits, and thus maintains levels of free tRNAs and 50S ribosomes.</text>
</comment>
<evidence type="ECO:0000256" key="2">
    <source>
        <dbReference type="ARBA" id="ARBA00022555"/>
    </source>
</evidence>